<keyword evidence="4" id="KW-0067">ATP-binding</keyword>
<protein>
    <submittedName>
        <fullName evidence="8">Protein kinase</fullName>
    </submittedName>
</protein>
<keyword evidence="9" id="KW-1185">Reference proteome</keyword>
<feature type="repeat" description="TPR" evidence="5">
    <location>
        <begin position="651"/>
        <end position="684"/>
    </location>
</feature>
<dbReference type="CDD" id="cd14014">
    <property type="entry name" value="STKc_PknB_like"/>
    <property type="match status" value="1"/>
</dbReference>
<evidence type="ECO:0000313" key="9">
    <source>
        <dbReference type="Proteomes" id="UP000663090"/>
    </source>
</evidence>
<dbReference type="Gene3D" id="1.10.510.10">
    <property type="entry name" value="Transferase(Phosphotransferase) domain 1"/>
    <property type="match status" value="1"/>
</dbReference>
<evidence type="ECO:0000256" key="2">
    <source>
        <dbReference type="ARBA" id="ARBA00022741"/>
    </source>
</evidence>
<evidence type="ECO:0000259" key="7">
    <source>
        <dbReference type="PROSITE" id="PS50011"/>
    </source>
</evidence>
<dbReference type="InterPro" id="IPR019734">
    <property type="entry name" value="TPR_rpt"/>
</dbReference>
<organism evidence="8 9">
    <name type="scientific">Myxococcus landrumensis</name>
    <dbReference type="NCBI Taxonomy" id="2813577"/>
    <lineage>
        <taxon>Bacteria</taxon>
        <taxon>Pseudomonadati</taxon>
        <taxon>Myxococcota</taxon>
        <taxon>Myxococcia</taxon>
        <taxon>Myxococcales</taxon>
        <taxon>Cystobacterineae</taxon>
        <taxon>Myxococcaceae</taxon>
        <taxon>Myxococcus</taxon>
    </lineage>
</organism>
<evidence type="ECO:0000313" key="8">
    <source>
        <dbReference type="EMBL" id="QSQ13056.1"/>
    </source>
</evidence>
<dbReference type="InterPro" id="IPR011009">
    <property type="entry name" value="Kinase-like_dom_sf"/>
</dbReference>
<dbReference type="GO" id="GO:0016301">
    <property type="term" value="F:kinase activity"/>
    <property type="evidence" value="ECO:0007669"/>
    <property type="project" value="UniProtKB-KW"/>
</dbReference>
<evidence type="ECO:0000256" key="1">
    <source>
        <dbReference type="ARBA" id="ARBA00022679"/>
    </source>
</evidence>
<dbReference type="Pfam" id="PF00069">
    <property type="entry name" value="Pkinase"/>
    <property type="match status" value="1"/>
</dbReference>
<accession>A0ABX7N3J1</accession>
<evidence type="ECO:0000256" key="5">
    <source>
        <dbReference type="PROSITE-ProRule" id="PRU00339"/>
    </source>
</evidence>
<feature type="region of interest" description="Disordered" evidence="6">
    <location>
        <begin position="362"/>
        <end position="418"/>
    </location>
</feature>
<proteinExistence type="predicted"/>
<dbReference type="PANTHER" id="PTHR43289">
    <property type="entry name" value="MITOGEN-ACTIVATED PROTEIN KINASE KINASE KINASE 20-RELATED"/>
    <property type="match status" value="1"/>
</dbReference>
<dbReference type="Pfam" id="PF14559">
    <property type="entry name" value="TPR_19"/>
    <property type="match status" value="2"/>
</dbReference>
<gene>
    <name evidence="8" type="ORF">JY572_32625</name>
</gene>
<dbReference type="SUPFAM" id="SSF48452">
    <property type="entry name" value="TPR-like"/>
    <property type="match status" value="1"/>
</dbReference>
<dbReference type="Gene3D" id="3.30.200.20">
    <property type="entry name" value="Phosphorylase Kinase, domain 1"/>
    <property type="match status" value="1"/>
</dbReference>
<dbReference type="Proteomes" id="UP000663090">
    <property type="component" value="Chromosome"/>
</dbReference>
<dbReference type="PROSITE" id="PS50005">
    <property type="entry name" value="TPR"/>
    <property type="match status" value="1"/>
</dbReference>
<feature type="compositionally biased region" description="Polar residues" evidence="6">
    <location>
        <begin position="386"/>
        <end position="407"/>
    </location>
</feature>
<evidence type="ECO:0000256" key="6">
    <source>
        <dbReference type="SAM" id="MobiDB-lite"/>
    </source>
</evidence>
<dbReference type="InterPro" id="IPR011990">
    <property type="entry name" value="TPR-like_helical_dom_sf"/>
</dbReference>
<keyword evidence="2" id="KW-0547">Nucleotide-binding</keyword>
<keyword evidence="1" id="KW-0808">Transferase</keyword>
<evidence type="ECO:0000256" key="3">
    <source>
        <dbReference type="ARBA" id="ARBA00022777"/>
    </source>
</evidence>
<name>A0ABX7N3J1_9BACT</name>
<feature type="region of interest" description="Disordered" evidence="6">
    <location>
        <begin position="308"/>
        <end position="347"/>
    </location>
</feature>
<dbReference type="InterPro" id="IPR000719">
    <property type="entry name" value="Prot_kinase_dom"/>
</dbReference>
<dbReference type="PANTHER" id="PTHR43289:SF6">
    <property type="entry name" value="SERINE_THREONINE-PROTEIN KINASE NEKL-3"/>
    <property type="match status" value="1"/>
</dbReference>
<dbReference type="SUPFAM" id="SSF56112">
    <property type="entry name" value="Protein kinase-like (PK-like)"/>
    <property type="match status" value="1"/>
</dbReference>
<keyword evidence="3 8" id="KW-0418">Kinase</keyword>
<sequence>MESGPNTYWVGRYRLSARIATGGMAEVYLGRRFEDDGQRGPAVAVKRLMPHLASDRRVVQMFLNEARITAQVRHPNVVAILELGMEGTEPFIAMELLEGRSFAELRQEAAERGQRVPLGITLRVLVDACRGLDAAHRAVDESGRPLRIVHRDFTPDNIHVGVNGAVKVIDFGIAKAETLGAGTEPGVLKGKFFYMSPEMIAGKPVDHRADLFAAGVMLYEQLCGRRPFTGMTAEEVLGRIAEGRARPPTAFDPSVPAGLELVCLTALQRDPAARFDSLESFIDAIEAIGGPAEVATGEEVAAYVDTLFPPDRDPKRQALRRARMADPSHGGTPPGPRRFDPNAAPHDAMTVPAAWSHIMLPDAGAAPSTGAPKGVPPSATARDHTSGTAPANVRPQSTDSTPPTRNVSGIGEGGPARGRASRLAGILLTVLGLGALGAGAAWHFTRPGASPAERLTQAQSADTAAAKVTLLSGLETDSRATAEELSRAAALLMDAGAFPRAVELAETFAARFPKNLEAHLLVARAATELNRGKRAERALDEALALAPKDLRPSLMLADLRERQGDLSGAVAALAKAHAQQPGSSRVAPRYGLLLSRSGRLDEAATVLSAWTREHDDAASLAELGFVRFRQERVDEAAALLKRALRKDGRLAVAHYYLGAVLFRQGDSAGAERAYLEADKLAPEDPRALAARCQLHAHGGNTTAVAELKRTLAERFPTQANVLAAECKAGN</sequence>
<dbReference type="Pfam" id="PF13432">
    <property type="entry name" value="TPR_16"/>
    <property type="match status" value="1"/>
</dbReference>
<dbReference type="PROSITE" id="PS50011">
    <property type="entry name" value="PROTEIN_KINASE_DOM"/>
    <property type="match status" value="1"/>
</dbReference>
<feature type="domain" description="Protein kinase" evidence="7">
    <location>
        <begin position="13"/>
        <end position="288"/>
    </location>
</feature>
<dbReference type="SMART" id="SM00028">
    <property type="entry name" value="TPR"/>
    <property type="match status" value="5"/>
</dbReference>
<dbReference type="Gene3D" id="1.25.40.10">
    <property type="entry name" value="Tetratricopeptide repeat domain"/>
    <property type="match status" value="2"/>
</dbReference>
<dbReference type="EMBL" id="CP071091">
    <property type="protein sequence ID" value="QSQ13056.1"/>
    <property type="molecule type" value="Genomic_DNA"/>
</dbReference>
<evidence type="ECO:0000256" key="4">
    <source>
        <dbReference type="ARBA" id="ARBA00022840"/>
    </source>
</evidence>
<keyword evidence="5" id="KW-0802">TPR repeat</keyword>
<reference evidence="8 9" key="1">
    <citation type="submission" date="2021-02" db="EMBL/GenBank/DDBJ databases">
        <title>De Novo genome assembly of isolated myxobacteria.</title>
        <authorList>
            <person name="Stevens D.C."/>
        </authorList>
    </citation>
    <scope>NUCLEOTIDE SEQUENCE [LARGE SCALE GENOMIC DNA]</scope>
    <source>
        <strain evidence="8 9">SCHIC003</strain>
    </source>
</reference>